<accession>A0A8X8C0Z6</accession>
<sequence length="453" mass="50990">MYVSFDFDRIPPPPPFLKKRDDDTNLAALKVSLSVVCLAAYDRGSGEKCFACTGTIVECEGAAGDDGKFEATILTSASLFHSYRDPSQITVEVHLSDGSSYEGEVSAFDLHYNIATVKFKPDKPPQKARLKWIDDSMSIQPDNDHTMVEANFFNLCPGDKVIALARVQDQYHHKLLVSSGDFRSVPHPWLGMEFTNLYAADVVTLEEIVQLFPLVCKGVIVEECRQSEIPHFLFESSLWKTTPDFSYQQKLATLSRFWYCSIQGICVESCVTEETNERDLGRILGVLLHVIVDLNLPKLIINEFEKLAYKSSKTVTFEHLYQVTEESPADRAEIQPNDVIIKCDREVVSCSLKFFGMIWDKVGKSMELEVMRAGVCGPLKLAILADDLLPDSYNSFWCFQLANLLVWGEGFRMTNTFVLGGHFLEIMEAGFPALLIKCRHAYVVLHLLCSFPS</sequence>
<evidence type="ECO:0000313" key="2">
    <source>
        <dbReference type="Proteomes" id="UP000886885"/>
    </source>
</evidence>
<organism evidence="1 2">
    <name type="scientific">Populus tomentosa</name>
    <name type="common">Chinese white poplar</name>
    <dbReference type="NCBI Taxonomy" id="118781"/>
    <lineage>
        <taxon>Eukaryota</taxon>
        <taxon>Viridiplantae</taxon>
        <taxon>Streptophyta</taxon>
        <taxon>Embryophyta</taxon>
        <taxon>Tracheophyta</taxon>
        <taxon>Spermatophyta</taxon>
        <taxon>Magnoliopsida</taxon>
        <taxon>eudicotyledons</taxon>
        <taxon>Gunneridae</taxon>
        <taxon>Pentapetalae</taxon>
        <taxon>rosids</taxon>
        <taxon>fabids</taxon>
        <taxon>Malpighiales</taxon>
        <taxon>Salicaceae</taxon>
        <taxon>Saliceae</taxon>
        <taxon>Populus</taxon>
    </lineage>
</organism>
<dbReference type="AlphaFoldDB" id="A0A8X8C0Z6"/>
<reference evidence="1" key="1">
    <citation type="journal article" date="2020" name="bioRxiv">
        <title>Hybrid origin of Populus tomentosa Carr. identified through genome sequencing and phylogenomic analysis.</title>
        <authorList>
            <person name="An X."/>
            <person name="Gao K."/>
            <person name="Chen Z."/>
            <person name="Li J."/>
            <person name="Yang X."/>
            <person name="Yang X."/>
            <person name="Zhou J."/>
            <person name="Guo T."/>
            <person name="Zhao T."/>
            <person name="Huang S."/>
            <person name="Miao D."/>
            <person name="Khan W.U."/>
            <person name="Rao P."/>
            <person name="Ye M."/>
            <person name="Lei B."/>
            <person name="Liao W."/>
            <person name="Wang J."/>
            <person name="Ji L."/>
            <person name="Li Y."/>
            <person name="Guo B."/>
            <person name="Mustafa N.S."/>
            <person name="Li S."/>
            <person name="Yun Q."/>
            <person name="Keller S.R."/>
            <person name="Mao J."/>
            <person name="Zhang R."/>
            <person name="Strauss S.H."/>
        </authorList>
    </citation>
    <scope>NUCLEOTIDE SEQUENCE</scope>
    <source>
        <strain evidence="1">GM15</strain>
        <tissue evidence="1">Leaf</tissue>
    </source>
</reference>
<evidence type="ECO:0000313" key="1">
    <source>
        <dbReference type="EMBL" id="KAG6739084.1"/>
    </source>
</evidence>
<protein>
    <recommendedName>
        <fullName evidence="3">PDZ domain-containing protein</fullName>
    </recommendedName>
</protein>
<proteinExistence type="predicted"/>
<dbReference type="EMBL" id="JAAWWB010000036">
    <property type="protein sequence ID" value="KAG6739084.1"/>
    <property type="molecule type" value="Genomic_DNA"/>
</dbReference>
<evidence type="ECO:0008006" key="3">
    <source>
        <dbReference type="Google" id="ProtNLM"/>
    </source>
</evidence>
<dbReference type="CDD" id="cd00600">
    <property type="entry name" value="Sm_like"/>
    <property type="match status" value="1"/>
</dbReference>
<dbReference type="OrthoDB" id="1748676at2759"/>
<comment type="caution">
    <text evidence="1">The sequence shown here is derived from an EMBL/GenBank/DDBJ whole genome shotgun (WGS) entry which is preliminary data.</text>
</comment>
<gene>
    <name evidence="1" type="ORF">POTOM_056666</name>
</gene>
<dbReference type="PANTHER" id="PTHR47389:SF4">
    <property type="entry name" value="OS09G0436400 PROTEIN"/>
    <property type="match status" value="1"/>
</dbReference>
<dbReference type="PANTHER" id="PTHR47389">
    <property type="entry name" value="OS09G0436400 PROTEIN"/>
    <property type="match status" value="1"/>
</dbReference>
<keyword evidence="2" id="KW-1185">Reference proteome</keyword>
<dbReference type="Proteomes" id="UP000886885">
    <property type="component" value="Chromosome 18D"/>
</dbReference>
<name>A0A8X8C0Z6_POPTO</name>